<reference evidence="15 16" key="1">
    <citation type="submission" date="2012-05" db="EMBL/GenBank/DDBJ databases">
        <authorList>
            <person name="Hilton J."/>
        </authorList>
    </citation>
    <scope>NUCLEOTIDE SEQUENCE [LARGE SCALE GENOMIC DNA]</scope>
    <source>
        <strain evidence="15 16">HH01</strain>
    </source>
</reference>
<evidence type="ECO:0000313" key="16">
    <source>
        <dbReference type="Proteomes" id="UP000053051"/>
    </source>
</evidence>
<dbReference type="AlphaFoldDB" id="M1X5K3"/>
<dbReference type="GO" id="GO:0046933">
    <property type="term" value="F:proton-transporting ATP synthase activity, rotational mechanism"/>
    <property type="evidence" value="ECO:0007669"/>
    <property type="project" value="UniProtKB-UniRule"/>
</dbReference>
<evidence type="ECO:0000256" key="13">
    <source>
        <dbReference type="RuleBase" id="RU003848"/>
    </source>
</evidence>
<evidence type="ECO:0000256" key="8">
    <source>
        <dbReference type="ARBA" id="ARBA00023136"/>
    </source>
</evidence>
<dbReference type="GO" id="GO:0012505">
    <property type="term" value="C:endomembrane system"/>
    <property type="evidence" value="ECO:0007669"/>
    <property type="project" value="UniProtKB-SubCell"/>
</dbReference>
<dbReference type="InterPro" id="IPR005864">
    <property type="entry name" value="ATP_synth_F0_bsu_bac"/>
</dbReference>
<dbReference type="RefSeq" id="WP_008233928.1">
    <property type="nucleotide sequence ID" value="NZ_CAIY01000044.1"/>
</dbReference>
<evidence type="ECO:0000256" key="5">
    <source>
        <dbReference type="ARBA" id="ARBA00022989"/>
    </source>
</evidence>
<dbReference type="HAMAP" id="MF_01398">
    <property type="entry name" value="ATP_synth_b_bprime"/>
    <property type="match status" value="1"/>
</dbReference>
<dbReference type="GO" id="GO:0031676">
    <property type="term" value="C:plasma membrane-derived thylakoid membrane"/>
    <property type="evidence" value="ECO:0007669"/>
    <property type="project" value="UniProtKB-SubCell"/>
</dbReference>
<dbReference type="OrthoDB" id="461217at2"/>
<dbReference type="SUPFAM" id="SSF81573">
    <property type="entry name" value="F1F0 ATP synthase subunit B, membrane domain"/>
    <property type="match status" value="1"/>
</dbReference>
<dbReference type="InterPro" id="IPR002146">
    <property type="entry name" value="ATP_synth_b/b'su_bac/chlpt"/>
</dbReference>
<dbReference type="PANTHER" id="PTHR34264:SF3">
    <property type="entry name" value="ATP SYNTHASE SUBUNIT B, CHLOROPLASTIC"/>
    <property type="match status" value="1"/>
</dbReference>
<evidence type="ECO:0000256" key="6">
    <source>
        <dbReference type="ARBA" id="ARBA00023065"/>
    </source>
</evidence>
<sequence length="176" mass="19235">MSIMGTVLLLATESEGGFGLNLDILETNIVNLGLLIGILFYFGRNVLTNTLSERRSKIEKTIVEAETKAKEAAITLSEVQQKLTQAQAEAKQLIATAEDNAKAIRESILVQAEEDVKRLEETAARDLNAERDRAIAQLRQQVVAMSLQKVESELQVGVAEETQQKLIDSSIVLLGG</sequence>
<feature type="coiled-coil region" evidence="14">
    <location>
        <begin position="62"/>
        <end position="129"/>
    </location>
</feature>
<keyword evidence="15" id="KW-0378">Hydrolase</keyword>
<dbReference type="STRING" id="1165094.RINTHH_12610"/>
<comment type="subunit">
    <text evidence="12">F-type ATPases have 2 components, F(1) - the catalytic core - and F(0) - the membrane proton channel. F(1) has five subunits: alpha(3), beta(3), gamma(1), delta(1), epsilon(1). F(0) has four main subunits: a(1), b(1), b'(1) and c(10-14). The alpha and beta chains form an alternating ring which encloses part of the gamma chain. F(1) is attached to F(0) by a central stalk formed by the gamma and epsilon chains, while a peripheral stalk is formed by the delta, b and b' chains.</text>
</comment>
<evidence type="ECO:0000256" key="14">
    <source>
        <dbReference type="SAM" id="Coils"/>
    </source>
</evidence>
<evidence type="ECO:0000313" key="15">
    <source>
        <dbReference type="EMBL" id="CCH67416.1"/>
    </source>
</evidence>
<dbReference type="CDD" id="cd06503">
    <property type="entry name" value="ATP-synt_Fo_b"/>
    <property type="match status" value="1"/>
</dbReference>
<evidence type="ECO:0000256" key="1">
    <source>
        <dbReference type="ARBA" id="ARBA00022448"/>
    </source>
</evidence>
<evidence type="ECO:0000256" key="4">
    <source>
        <dbReference type="ARBA" id="ARBA00022781"/>
    </source>
</evidence>
<comment type="subcellular location">
    <subcellularLocation>
        <location evidence="12">Cellular thylakoid membrane</location>
        <topology evidence="12">Single-pass membrane protein</topology>
    </subcellularLocation>
    <subcellularLocation>
        <location evidence="11">Endomembrane system</location>
        <topology evidence="11">Single-pass membrane protein</topology>
    </subcellularLocation>
</comment>
<keyword evidence="1 12" id="KW-0813">Transport</keyword>
<evidence type="ECO:0000256" key="9">
    <source>
        <dbReference type="ARBA" id="ARBA00023310"/>
    </source>
</evidence>
<keyword evidence="5 12" id="KW-1133">Transmembrane helix</keyword>
<gene>
    <name evidence="12" type="primary">atpF</name>
    <name evidence="15" type="ORF">RINTHH_12610</name>
</gene>
<keyword evidence="14" id="KW-0175">Coiled coil</keyword>
<dbReference type="NCBIfam" id="NF005606">
    <property type="entry name" value="PRK07352.1"/>
    <property type="match status" value="1"/>
</dbReference>
<keyword evidence="4 12" id="KW-0375">Hydrogen ion transport</keyword>
<comment type="similarity">
    <text evidence="12 13">Belongs to the ATPase B chain family.</text>
</comment>
<protein>
    <recommendedName>
        <fullName evidence="12">ATP synthase subunit b</fullName>
    </recommendedName>
    <alternativeName>
        <fullName evidence="12">ATP synthase F(0) sector subunit b</fullName>
    </alternativeName>
    <alternativeName>
        <fullName evidence="12">ATPase subunit I</fullName>
    </alternativeName>
    <alternativeName>
        <fullName evidence="12">F-type ATPase subunit b</fullName>
        <shortName evidence="12">F-ATPase subunit b</shortName>
    </alternativeName>
</protein>
<dbReference type="PANTHER" id="PTHR34264">
    <property type="entry name" value="ATP SYNTHASE SUBUNIT B, CHLOROPLASTIC"/>
    <property type="match status" value="1"/>
</dbReference>
<dbReference type="EMBL" id="CAIY01000044">
    <property type="protein sequence ID" value="CCH67416.1"/>
    <property type="molecule type" value="Genomic_DNA"/>
</dbReference>
<dbReference type="Pfam" id="PF00430">
    <property type="entry name" value="ATP-synt_B"/>
    <property type="match status" value="1"/>
</dbReference>
<reference evidence="16" key="2">
    <citation type="submission" date="2016-01" db="EMBL/GenBank/DDBJ databases">
        <title>Diatom-associated endosymboitic cyanobacterium lacks core nitrogen metabolism enzymes.</title>
        <authorList>
            <person name="Hilton J.A."/>
            <person name="Foster R.A."/>
            <person name="Tripp H.J."/>
            <person name="Carter B.J."/>
            <person name="Zehr J.P."/>
            <person name="Villareal T.A."/>
        </authorList>
    </citation>
    <scope>NUCLEOTIDE SEQUENCE [LARGE SCALE GENOMIC DNA]</scope>
    <source>
        <strain evidence="16">HH01</strain>
    </source>
</reference>
<dbReference type="GO" id="GO:0045259">
    <property type="term" value="C:proton-transporting ATP synthase complex"/>
    <property type="evidence" value="ECO:0007669"/>
    <property type="project" value="UniProtKB-KW"/>
</dbReference>
<evidence type="ECO:0000256" key="12">
    <source>
        <dbReference type="HAMAP-Rule" id="MF_01398"/>
    </source>
</evidence>
<keyword evidence="2 12" id="KW-0138">CF(0)</keyword>
<keyword evidence="3 12" id="KW-0812">Transmembrane</keyword>
<keyword evidence="7 12" id="KW-0793">Thylakoid</keyword>
<dbReference type="GO" id="GO:0016787">
    <property type="term" value="F:hydrolase activity"/>
    <property type="evidence" value="ECO:0007669"/>
    <property type="project" value="UniProtKB-KW"/>
</dbReference>
<proteinExistence type="inferred from homology"/>
<evidence type="ECO:0000256" key="3">
    <source>
        <dbReference type="ARBA" id="ARBA00022692"/>
    </source>
</evidence>
<name>M1X5K3_9NOST</name>
<evidence type="ECO:0000256" key="11">
    <source>
        <dbReference type="ARBA" id="ARBA00037847"/>
    </source>
</evidence>
<keyword evidence="6 12" id="KW-0406">Ion transport</keyword>
<dbReference type="NCBIfam" id="TIGR01144">
    <property type="entry name" value="ATP_synt_b"/>
    <property type="match status" value="1"/>
</dbReference>
<comment type="function">
    <text evidence="10 12">F(1)F(0) ATP synthase produces ATP from ADP in the presence of a proton or sodium gradient. F-type ATPases consist of two structural domains, F(1) containing the extramembraneous catalytic core and F(0) containing the membrane proton channel, linked together by a central stalk and a peripheral stalk. During catalysis, ATP synthesis in the catalytic domain of F(1) is coupled via a rotary mechanism of the central stalk subunits to proton translocation.</text>
</comment>
<dbReference type="InterPro" id="IPR028987">
    <property type="entry name" value="ATP_synth_B-like_membr_sf"/>
</dbReference>
<keyword evidence="16" id="KW-1185">Reference proteome</keyword>
<evidence type="ECO:0000256" key="7">
    <source>
        <dbReference type="ARBA" id="ARBA00023078"/>
    </source>
</evidence>
<comment type="caution">
    <text evidence="15">The sequence shown here is derived from an EMBL/GenBank/DDBJ whole genome shotgun (WGS) entry which is preliminary data.</text>
</comment>
<dbReference type="Proteomes" id="UP000053051">
    <property type="component" value="Unassembled WGS sequence"/>
</dbReference>
<evidence type="ECO:0000256" key="2">
    <source>
        <dbReference type="ARBA" id="ARBA00022547"/>
    </source>
</evidence>
<keyword evidence="9 12" id="KW-0066">ATP synthesis</keyword>
<evidence type="ECO:0000256" key="10">
    <source>
        <dbReference type="ARBA" id="ARBA00025198"/>
    </source>
</evidence>
<accession>M1X5K3</accession>
<keyword evidence="8 12" id="KW-0472">Membrane</keyword>
<organism evidence="15 16">
    <name type="scientific">Richelia intracellularis HH01</name>
    <dbReference type="NCBI Taxonomy" id="1165094"/>
    <lineage>
        <taxon>Bacteria</taxon>
        <taxon>Bacillati</taxon>
        <taxon>Cyanobacteriota</taxon>
        <taxon>Cyanophyceae</taxon>
        <taxon>Nostocales</taxon>
        <taxon>Nostocaceae</taxon>
        <taxon>Richelia</taxon>
    </lineage>
</organism>
<comment type="function">
    <text evidence="12">Component of the F(0) channel, it forms part of the peripheral stalk, linking F(1) to F(0).</text>
</comment>